<gene>
    <name evidence="1" type="ORF">TR97083</name>
</gene>
<organism evidence="1">
    <name type="scientific">Schistocephalus solidus</name>
    <name type="common">Tapeworm</name>
    <dbReference type="NCBI Taxonomy" id="70667"/>
    <lineage>
        <taxon>Eukaryota</taxon>
        <taxon>Metazoa</taxon>
        <taxon>Spiralia</taxon>
        <taxon>Lophotrochozoa</taxon>
        <taxon>Platyhelminthes</taxon>
        <taxon>Cestoda</taxon>
        <taxon>Eucestoda</taxon>
        <taxon>Diphyllobothriidea</taxon>
        <taxon>Diphyllobothriidae</taxon>
        <taxon>Schistocephalus</taxon>
    </lineage>
</organism>
<accession>A0A0X3PXX9</accession>
<dbReference type="EMBL" id="GEEE01023171">
    <property type="protein sequence ID" value="JAP40054.1"/>
    <property type="molecule type" value="Transcribed_RNA"/>
</dbReference>
<evidence type="ECO:0000313" key="1">
    <source>
        <dbReference type="EMBL" id="JAP56358.1"/>
    </source>
</evidence>
<dbReference type="EMBL" id="GEEE01006867">
    <property type="protein sequence ID" value="JAP56358.1"/>
    <property type="molecule type" value="Transcribed_RNA"/>
</dbReference>
<sequence>MCVFTLSIIGINSRIVNRLKKIYTVEVTIFPRVCFMTSGQKTAQSPANITPGLRYLEIFYTVINTPNFLKIYFHNTNPITFSLDISLYMPSSVHINIYIYK</sequence>
<name>A0A0X3PXX9_SCHSO</name>
<proteinExistence type="predicted"/>
<dbReference type="AlphaFoldDB" id="A0A0X3PXX9"/>
<protein>
    <submittedName>
        <fullName evidence="1">Uncharacterized protein</fullName>
    </submittedName>
</protein>
<reference evidence="1" key="1">
    <citation type="submission" date="2016-01" db="EMBL/GenBank/DDBJ databases">
        <title>Reference transcriptome for the parasite Schistocephalus solidus: insights into the molecular evolution of parasitism.</title>
        <authorList>
            <person name="Hebert F.O."/>
            <person name="Grambauer S."/>
            <person name="Barber I."/>
            <person name="Landry C.R."/>
            <person name="Aubin-Horth N."/>
        </authorList>
    </citation>
    <scope>NUCLEOTIDE SEQUENCE</scope>
</reference>